<name>A0A2N3I6Y1_9BACT</name>
<proteinExistence type="predicted"/>
<feature type="signal peptide" evidence="1">
    <location>
        <begin position="1"/>
        <end position="21"/>
    </location>
</feature>
<reference evidence="2 3" key="1">
    <citation type="submission" date="2017-06" db="EMBL/GenBank/DDBJ databases">
        <title>Raineya orbicola gen. nov., sp. nov. a slightly thermophilic bacterium of the phylum Bacteroidetes and the description of Raineyaceae fam. nov.</title>
        <authorList>
            <person name="Albuquerque L."/>
            <person name="Polonia A.R.M."/>
            <person name="Barroso C."/>
            <person name="Froufe H.J.C."/>
            <person name="Lage O."/>
            <person name="Lobo-Da-Cunha A."/>
            <person name="Egas C."/>
            <person name="Da Costa M.S."/>
        </authorList>
    </citation>
    <scope>NUCLEOTIDE SEQUENCE [LARGE SCALE GENOMIC DNA]</scope>
    <source>
        <strain evidence="2 3">SPSPC-11</strain>
    </source>
</reference>
<dbReference type="AlphaFoldDB" id="A0A2N3I6Y1"/>
<protein>
    <recommendedName>
        <fullName evidence="4">Late embryogenesis abundant protein</fullName>
    </recommendedName>
</protein>
<dbReference type="Proteomes" id="UP000233387">
    <property type="component" value="Unassembled WGS sequence"/>
</dbReference>
<dbReference type="EMBL" id="NKXO01000054">
    <property type="protein sequence ID" value="PKQ66047.1"/>
    <property type="molecule type" value="Genomic_DNA"/>
</dbReference>
<evidence type="ECO:0008006" key="4">
    <source>
        <dbReference type="Google" id="ProtNLM"/>
    </source>
</evidence>
<organism evidence="2 3">
    <name type="scientific">Raineya orbicola</name>
    <dbReference type="NCBI Taxonomy" id="2016530"/>
    <lineage>
        <taxon>Bacteria</taxon>
        <taxon>Pseudomonadati</taxon>
        <taxon>Bacteroidota</taxon>
        <taxon>Cytophagia</taxon>
        <taxon>Cytophagales</taxon>
        <taxon>Raineyaceae</taxon>
        <taxon>Raineya</taxon>
    </lineage>
</organism>
<sequence length="174" mass="19190">MFWLALLGTIAFLGLRRASVAQNNLVVGINAFRIHQVSTSGIKAFVTLGVVNSSNQTYTISKIFLLLKYPKGNLTNSFDNVLATAENASTHVINPRSTKEIQLEINIPALKLLNVLKEYFFSNTKMIGEVTGTIAFSGQSSGFNIPPFEVDIRQRLKDISSQLQGILQFLGKKK</sequence>
<gene>
    <name evidence="2" type="ORF">Rain11_2476</name>
</gene>
<feature type="chain" id="PRO_5015001407" description="Late embryogenesis abundant protein" evidence="1">
    <location>
        <begin position="22"/>
        <end position="174"/>
    </location>
</feature>
<accession>A0A2N3I6Y1</accession>
<comment type="caution">
    <text evidence="2">The sequence shown here is derived from an EMBL/GenBank/DDBJ whole genome shotgun (WGS) entry which is preliminary data.</text>
</comment>
<keyword evidence="3" id="KW-1185">Reference proteome</keyword>
<evidence type="ECO:0000256" key="1">
    <source>
        <dbReference type="SAM" id="SignalP"/>
    </source>
</evidence>
<dbReference type="RefSeq" id="WP_101359736.1">
    <property type="nucleotide sequence ID" value="NZ_NKXO01000054.1"/>
</dbReference>
<evidence type="ECO:0000313" key="3">
    <source>
        <dbReference type="Proteomes" id="UP000233387"/>
    </source>
</evidence>
<keyword evidence="1" id="KW-0732">Signal</keyword>
<evidence type="ECO:0000313" key="2">
    <source>
        <dbReference type="EMBL" id="PKQ66047.1"/>
    </source>
</evidence>